<keyword evidence="1" id="KW-0732">Signal</keyword>
<sequence>MKQPVLSRRKFLQLTAGVTVTSALAACVAPAAPAGDSGDAGMETTTIDVWAYPRTENDGDIVYAPLNEGFHAAHPDIMVQVEVQPWGGRREKLYAAAAAGEAPDIWDATTDTVPAYITKGVILGLDDLLTADDLADYHAAEIDAASLDGVLYMPLIEAEVNGIAYNGGLLSELGYDPATASFQTWDELYALGERAAEQNWYLESLSTFSWGGFLVTVHEAGGQVYTDDRTDSNFLEQPVIDALTRWVKEFQEGWVPLEYAIGSVDEQGGLPDYWLSLEQVTARREDAACVQDVEANPDLEYVIGHARSMDSSITAVSGIVSGQGWAITSQSDAVDAAVTWVKYMIMPEQVGTRANLAGTTPVGNKSKEVWNPAPCTAEYVDRFGPLLFAGVDTNTLWQESKVVAGPQFQAAVLGQATVEEALENIKTEIDALLLEQYG</sequence>
<reference evidence="2" key="1">
    <citation type="submission" date="2019-09" db="EMBL/GenBank/DDBJ databases">
        <title>Characterisation of the sponge microbiome using genome-centric metagenomics.</title>
        <authorList>
            <person name="Engelberts J.P."/>
            <person name="Robbins S.J."/>
            <person name="De Goeij J.M."/>
            <person name="Aranda M."/>
            <person name="Bell S.C."/>
            <person name="Webster N.S."/>
        </authorList>
    </citation>
    <scope>NUCLEOTIDE SEQUENCE</scope>
    <source>
        <strain evidence="2">SB0664_bin_27</strain>
    </source>
</reference>
<evidence type="ECO:0000313" key="2">
    <source>
        <dbReference type="EMBL" id="MXY92695.1"/>
    </source>
</evidence>
<dbReference type="PANTHER" id="PTHR43649">
    <property type="entry name" value="ARABINOSE-BINDING PROTEIN-RELATED"/>
    <property type="match status" value="1"/>
</dbReference>
<organism evidence="2">
    <name type="scientific">Caldilineaceae bacterium SB0664_bin_27</name>
    <dbReference type="NCBI Taxonomy" id="2605260"/>
    <lineage>
        <taxon>Bacteria</taxon>
        <taxon>Bacillati</taxon>
        <taxon>Chloroflexota</taxon>
        <taxon>Caldilineae</taxon>
        <taxon>Caldilineales</taxon>
        <taxon>Caldilineaceae</taxon>
    </lineage>
</organism>
<proteinExistence type="predicted"/>
<evidence type="ECO:0000256" key="1">
    <source>
        <dbReference type="SAM" id="SignalP"/>
    </source>
</evidence>
<accession>A0A6B0YRF4</accession>
<dbReference type="InterPro" id="IPR006059">
    <property type="entry name" value="SBP"/>
</dbReference>
<dbReference type="SUPFAM" id="SSF53850">
    <property type="entry name" value="Periplasmic binding protein-like II"/>
    <property type="match status" value="1"/>
</dbReference>
<dbReference type="PROSITE" id="PS51257">
    <property type="entry name" value="PROKAR_LIPOPROTEIN"/>
    <property type="match status" value="1"/>
</dbReference>
<dbReference type="Pfam" id="PF13416">
    <property type="entry name" value="SBP_bac_8"/>
    <property type="match status" value="1"/>
</dbReference>
<dbReference type="Gene3D" id="3.40.190.10">
    <property type="entry name" value="Periplasmic binding protein-like II"/>
    <property type="match status" value="1"/>
</dbReference>
<comment type="caution">
    <text evidence="2">The sequence shown here is derived from an EMBL/GenBank/DDBJ whole genome shotgun (WGS) entry which is preliminary data.</text>
</comment>
<gene>
    <name evidence="2" type="ORF">F4Y42_04510</name>
</gene>
<dbReference type="InterPro" id="IPR050490">
    <property type="entry name" value="Bact_solute-bd_prot1"/>
</dbReference>
<name>A0A6B0YRF4_9CHLR</name>
<dbReference type="PANTHER" id="PTHR43649:SF12">
    <property type="entry name" value="DIACETYLCHITOBIOSE BINDING PROTEIN DASA"/>
    <property type="match status" value="1"/>
</dbReference>
<dbReference type="AlphaFoldDB" id="A0A6B0YRF4"/>
<dbReference type="InterPro" id="IPR006311">
    <property type="entry name" value="TAT_signal"/>
</dbReference>
<feature type="chain" id="PRO_5025526699" evidence="1">
    <location>
        <begin position="26"/>
        <end position="438"/>
    </location>
</feature>
<dbReference type="PROSITE" id="PS51318">
    <property type="entry name" value="TAT"/>
    <property type="match status" value="1"/>
</dbReference>
<protein>
    <submittedName>
        <fullName evidence="2">Extracellular solute-binding protein</fullName>
    </submittedName>
</protein>
<feature type="signal peptide" evidence="1">
    <location>
        <begin position="1"/>
        <end position="25"/>
    </location>
</feature>
<dbReference type="EMBL" id="VXRG01000039">
    <property type="protein sequence ID" value="MXY92695.1"/>
    <property type="molecule type" value="Genomic_DNA"/>
</dbReference>